<dbReference type="EMBL" id="LR593886">
    <property type="protein sequence ID" value="VTR91093.1"/>
    <property type="molecule type" value="Genomic_DNA"/>
</dbReference>
<evidence type="ECO:0008006" key="6">
    <source>
        <dbReference type="Google" id="ProtNLM"/>
    </source>
</evidence>
<dbReference type="GO" id="GO:0016020">
    <property type="term" value="C:membrane"/>
    <property type="evidence" value="ECO:0007669"/>
    <property type="project" value="InterPro"/>
</dbReference>
<evidence type="ECO:0000256" key="1">
    <source>
        <dbReference type="ARBA" id="ARBA00022679"/>
    </source>
</evidence>
<evidence type="ECO:0000313" key="4">
    <source>
        <dbReference type="EMBL" id="VTR91093.1"/>
    </source>
</evidence>
<comment type="similarity">
    <text evidence="2">Belongs to the CDP-alcohol phosphatidyltransferase class-I family.</text>
</comment>
<keyword evidence="1 2" id="KW-0808">Transferase</keyword>
<feature type="transmembrane region" description="Helical" evidence="3">
    <location>
        <begin position="172"/>
        <end position="194"/>
    </location>
</feature>
<accession>A0A6P2CQB8</accession>
<dbReference type="GO" id="GO:0008654">
    <property type="term" value="P:phospholipid biosynthetic process"/>
    <property type="evidence" value="ECO:0007669"/>
    <property type="project" value="InterPro"/>
</dbReference>
<dbReference type="InterPro" id="IPR043130">
    <property type="entry name" value="CDP-OH_PTrfase_TM_dom"/>
</dbReference>
<proteinExistence type="inferred from homology"/>
<evidence type="ECO:0000256" key="2">
    <source>
        <dbReference type="RuleBase" id="RU003750"/>
    </source>
</evidence>
<dbReference type="PROSITE" id="PS00379">
    <property type="entry name" value="CDP_ALCOHOL_P_TRANSF"/>
    <property type="match status" value="1"/>
</dbReference>
<protein>
    <recommendedName>
        <fullName evidence="6">CDP-alcohol phosphatidyltransferase</fullName>
    </recommendedName>
</protein>
<dbReference type="Proteomes" id="UP000464178">
    <property type="component" value="Chromosome"/>
</dbReference>
<feature type="transmembrane region" description="Helical" evidence="3">
    <location>
        <begin position="36"/>
        <end position="60"/>
    </location>
</feature>
<evidence type="ECO:0000256" key="3">
    <source>
        <dbReference type="SAM" id="Phobius"/>
    </source>
</evidence>
<dbReference type="KEGG" id="gms:SOIL9_66210"/>
<dbReference type="AlphaFoldDB" id="A0A6P2CQB8"/>
<keyword evidence="3" id="KW-0812">Transmembrane</keyword>
<dbReference type="Gene3D" id="1.20.120.1760">
    <property type="match status" value="1"/>
</dbReference>
<feature type="transmembrane region" description="Helical" evidence="3">
    <location>
        <begin position="146"/>
        <end position="166"/>
    </location>
</feature>
<gene>
    <name evidence="4" type="ORF">SOIL9_66210</name>
</gene>
<keyword evidence="3" id="KW-0472">Membrane</keyword>
<sequence>MFDARLRRLIDDPLDRLAAVMARCGLSANVVTVTGFAFGAAACAALAFCQYEAALALIALNRVADGLDGALARRLGPTDLGGYLDITLDFLFYSGVPFFFAVGRPEFALAACFLVLSFVGTGSSFLAFAAIAAKRGTTTEARGKKAIYYLGGLTEGAETIAVFVLVCLFPDLFVWFAWIFGGMCWLTTATRIAAAIEAFRVTK</sequence>
<keyword evidence="3" id="KW-1133">Transmembrane helix</keyword>
<dbReference type="InterPro" id="IPR000462">
    <property type="entry name" value="CDP-OH_P_trans"/>
</dbReference>
<dbReference type="InterPro" id="IPR048254">
    <property type="entry name" value="CDP_ALCOHOL_P_TRANSF_CS"/>
</dbReference>
<organism evidence="4 5">
    <name type="scientific">Gemmata massiliana</name>
    <dbReference type="NCBI Taxonomy" id="1210884"/>
    <lineage>
        <taxon>Bacteria</taxon>
        <taxon>Pseudomonadati</taxon>
        <taxon>Planctomycetota</taxon>
        <taxon>Planctomycetia</taxon>
        <taxon>Gemmatales</taxon>
        <taxon>Gemmataceae</taxon>
        <taxon>Gemmata</taxon>
    </lineage>
</organism>
<evidence type="ECO:0000313" key="5">
    <source>
        <dbReference type="Proteomes" id="UP000464178"/>
    </source>
</evidence>
<name>A0A6P2CQB8_9BACT</name>
<keyword evidence="5" id="KW-1185">Reference proteome</keyword>
<reference evidence="4 5" key="1">
    <citation type="submission" date="2019-05" db="EMBL/GenBank/DDBJ databases">
        <authorList>
            <consortium name="Science for Life Laboratories"/>
        </authorList>
    </citation>
    <scope>NUCLEOTIDE SEQUENCE [LARGE SCALE GENOMIC DNA]</scope>
    <source>
        <strain evidence="4">Soil9</strain>
    </source>
</reference>
<dbReference type="GO" id="GO:0016780">
    <property type="term" value="F:phosphotransferase activity, for other substituted phosphate groups"/>
    <property type="evidence" value="ECO:0007669"/>
    <property type="project" value="InterPro"/>
</dbReference>
<feature type="transmembrane region" description="Helical" evidence="3">
    <location>
        <begin position="107"/>
        <end position="134"/>
    </location>
</feature>
<dbReference type="RefSeq" id="WP_162666140.1">
    <property type="nucleotide sequence ID" value="NZ_LR593886.1"/>
</dbReference>
<dbReference type="Pfam" id="PF01066">
    <property type="entry name" value="CDP-OH_P_transf"/>
    <property type="match status" value="1"/>
</dbReference>
<feature type="transmembrane region" description="Helical" evidence="3">
    <location>
        <begin position="80"/>
        <end position="101"/>
    </location>
</feature>